<dbReference type="InterPro" id="IPR036378">
    <property type="entry name" value="FAS1_dom_sf"/>
</dbReference>
<sequence>MKKAYLAVAVVAGIVFASCNPTEQQTGISTDLQQEEIASSETSGGQSSVVDNESQKNVVQVAATSPDHTTLVTAVKTAGLVDVLTNSGPFTVFAPTNAAFEKLPAGTVEGLLKPEKRGDLRNILQYHVYVGVLNADSFEDGQSLGQVNGGRVTMGVKDGKVTVNGANIVASIPTSNGVIHVVDQVLLPQ</sequence>
<dbReference type="PROSITE" id="PS51257">
    <property type="entry name" value="PROKAR_LIPOPROTEIN"/>
    <property type="match status" value="1"/>
</dbReference>
<dbReference type="SUPFAM" id="SSF82153">
    <property type="entry name" value="FAS1 domain"/>
    <property type="match status" value="1"/>
</dbReference>
<name>A0ABW5IJ07_9BACT</name>
<protein>
    <submittedName>
        <fullName evidence="3">Fasciclin domain-containing protein</fullName>
    </submittedName>
</protein>
<evidence type="ECO:0000256" key="1">
    <source>
        <dbReference type="SAM" id="SignalP"/>
    </source>
</evidence>
<gene>
    <name evidence="3" type="ORF">ACFSRY_03405</name>
</gene>
<dbReference type="RefSeq" id="WP_377503358.1">
    <property type="nucleotide sequence ID" value="NZ_JBHULU010000004.1"/>
</dbReference>
<evidence type="ECO:0000313" key="3">
    <source>
        <dbReference type="EMBL" id="MFD2512898.1"/>
    </source>
</evidence>
<dbReference type="Gene3D" id="2.30.180.10">
    <property type="entry name" value="FAS1 domain"/>
    <property type="match status" value="1"/>
</dbReference>
<dbReference type="PANTHER" id="PTHR10900:SF77">
    <property type="entry name" value="FI19380P1"/>
    <property type="match status" value="1"/>
</dbReference>
<dbReference type="SMART" id="SM00554">
    <property type="entry name" value="FAS1"/>
    <property type="match status" value="1"/>
</dbReference>
<feature type="chain" id="PRO_5046087427" evidence="1">
    <location>
        <begin position="18"/>
        <end position="189"/>
    </location>
</feature>
<dbReference type="PANTHER" id="PTHR10900">
    <property type="entry name" value="PERIOSTIN-RELATED"/>
    <property type="match status" value="1"/>
</dbReference>
<dbReference type="Pfam" id="PF02469">
    <property type="entry name" value="Fasciclin"/>
    <property type="match status" value="1"/>
</dbReference>
<accession>A0ABW5IJ07</accession>
<dbReference type="PROSITE" id="PS50213">
    <property type="entry name" value="FAS1"/>
    <property type="match status" value="1"/>
</dbReference>
<feature type="signal peptide" evidence="1">
    <location>
        <begin position="1"/>
        <end position="17"/>
    </location>
</feature>
<dbReference type="EMBL" id="JBHULU010000004">
    <property type="protein sequence ID" value="MFD2512898.1"/>
    <property type="molecule type" value="Genomic_DNA"/>
</dbReference>
<proteinExistence type="predicted"/>
<feature type="domain" description="FAS1" evidence="2">
    <location>
        <begin position="55"/>
        <end position="186"/>
    </location>
</feature>
<dbReference type="InterPro" id="IPR000782">
    <property type="entry name" value="FAS1_domain"/>
</dbReference>
<dbReference type="Proteomes" id="UP001597544">
    <property type="component" value="Unassembled WGS sequence"/>
</dbReference>
<keyword evidence="1" id="KW-0732">Signal</keyword>
<evidence type="ECO:0000313" key="4">
    <source>
        <dbReference type="Proteomes" id="UP001597544"/>
    </source>
</evidence>
<reference evidence="4" key="1">
    <citation type="journal article" date="2019" name="Int. J. Syst. Evol. Microbiol.">
        <title>The Global Catalogue of Microorganisms (GCM) 10K type strain sequencing project: providing services to taxonomists for standard genome sequencing and annotation.</title>
        <authorList>
            <consortium name="The Broad Institute Genomics Platform"/>
            <consortium name="The Broad Institute Genome Sequencing Center for Infectious Disease"/>
            <person name="Wu L."/>
            <person name="Ma J."/>
        </authorList>
    </citation>
    <scope>NUCLEOTIDE SEQUENCE [LARGE SCALE GENOMIC DNA]</scope>
    <source>
        <strain evidence="4">KCTC 42498</strain>
    </source>
</reference>
<comment type="caution">
    <text evidence="3">The sequence shown here is derived from an EMBL/GenBank/DDBJ whole genome shotgun (WGS) entry which is preliminary data.</text>
</comment>
<dbReference type="InterPro" id="IPR050904">
    <property type="entry name" value="Adhesion/Biosynth-related"/>
</dbReference>
<organism evidence="3 4">
    <name type="scientific">Pontibacter locisalis</name>
    <dbReference type="NCBI Taxonomy" id="1719035"/>
    <lineage>
        <taxon>Bacteria</taxon>
        <taxon>Pseudomonadati</taxon>
        <taxon>Bacteroidota</taxon>
        <taxon>Cytophagia</taxon>
        <taxon>Cytophagales</taxon>
        <taxon>Hymenobacteraceae</taxon>
        <taxon>Pontibacter</taxon>
    </lineage>
</organism>
<evidence type="ECO:0000259" key="2">
    <source>
        <dbReference type="PROSITE" id="PS50213"/>
    </source>
</evidence>
<keyword evidence="4" id="KW-1185">Reference proteome</keyword>